<dbReference type="AlphaFoldDB" id="A0AAD7PJ28"/>
<proteinExistence type="predicted"/>
<organism evidence="1 2">
    <name type="scientific">Quillaja saponaria</name>
    <name type="common">Soap bark tree</name>
    <dbReference type="NCBI Taxonomy" id="32244"/>
    <lineage>
        <taxon>Eukaryota</taxon>
        <taxon>Viridiplantae</taxon>
        <taxon>Streptophyta</taxon>
        <taxon>Embryophyta</taxon>
        <taxon>Tracheophyta</taxon>
        <taxon>Spermatophyta</taxon>
        <taxon>Magnoliopsida</taxon>
        <taxon>eudicotyledons</taxon>
        <taxon>Gunneridae</taxon>
        <taxon>Pentapetalae</taxon>
        <taxon>rosids</taxon>
        <taxon>fabids</taxon>
        <taxon>Fabales</taxon>
        <taxon>Quillajaceae</taxon>
        <taxon>Quillaja</taxon>
    </lineage>
</organism>
<dbReference type="EMBL" id="JARAOO010000009">
    <property type="protein sequence ID" value="KAJ7957418.1"/>
    <property type="molecule type" value="Genomic_DNA"/>
</dbReference>
<reference evidence="1" key="1">
    <citation type="journal article" date="2023" name="Science">
        <title>Elucidation of the pathway for biosynthesis of saponin adjuvants from the soapbark tree.</title>
        <authorList>
            <person name="Reed J."/>
            <person name="Orme A."/>
            <person name="El-Demerdash A."/>
            <person name="Owen C."/>
            <person name="Martin L.B.B."/>
            <person name="Misra R.C."/>
            <person name="Kikuchi S."/>
            <person name="Rejzek M."/>
            <person name="Martin A.C."/>
            <person name="Harkess A."/>
            <person name="Leebens-Mack J."/>
            <person name="Louveau T."/>
            <person name="Stephenson M.J."/>
            <person name="Osbourn A."/>
        </authorList>
    </citation>
    <scope>NUCLEOTIDE SEQUENCE</scope>
    <source>
        <strain evidence="1">S10</strain>
    </source>
</reference>
<name>A0AAD7PJ28_QUISA</name>
<protein>
    <submittedName>
        <fullName evidence="1">Uncharacterized protein</fullName>
    </submittedName>
</protein>
<comment type="caution">
    <text evidence="1">The sequence shown here is derived from an EMBL/GenBank/DDBJ whole genome shotgun (WGS) entry which is preliminary data.</text>
</comment>
<dbReference type="KEGG" id="qsa:O6P43_023726"/>
<keyword evidence="2" id="KW-1185">Reference proteome</keyword>
<gene>
    <name evidence="1" type="ORF">O6P43_023726</name>
</gene>
<sequence>MSSLWWYRADEVVFVSSLKGIARLDMHGDVRFHLYWFLLLELATESEECHKMIYNKGAACYGLGWSYCLEFRKKQHLNLDISKALYLGEDETEEIAELECQMGLASQAVAKAENEGAEDQEEVVEQDEMTSAVDGLKELLRAKGLRRGADFSKFFDEFILYLNDW</sequence>
<evidence type="ECO:0000313" key="1">
    <source>
        <dbReference type="EMBL" id="KAJ7957418.1"/>
    </source>
</evidence>
<accession>A0AAD7PJ28</accession>
<dbReference type="Proteomes" id="UP001163823">
    <property type="component" value="Chromosome 9"/>
</dbReference>
<evidence type="ECO:0000313" key="2">
    <source>
        <dbReference type="Proteomes" id="UP001163823"/>
    </source>
</evidence>